<dbReference type="CDD" id="cd17393">
    <property type="entry name" value="MFS_MosC_like"/>
    <property type="match status" value="1"/>
</dbReference>
<keyword evidence="8" id="KW-1185">Reference proteome</keyword>
<protein>
    <submittedName>
        <fullName evidence="7">Putative major facilitator superfamily transporter</fullName>
    </submittedName>
</protein>
<dbReference type="PANTHER" id="PTHR23514">
    <property type="entry name" value="BYPASS OF STOP CODON PROTEIN 6"/>
    <property type="match status" value="1"/>
</dbReference>
<reference evidence="7 8" key="1">
    <citation type="journal article" date="2010" name="DNA Res.">
        <title>Genome sequence of Kitasatospora setae NBRC 14216T: an evolutionary snapshot of the family Streptomycetaceae.</title>
        <authorList>
            <person name="Ichikawa N."/>
            <person name="Oguchi A."/>
            <person name="Ikeda H."/>
            <person name="Ishikawa J."/>
            <person name="Kitani S."/>
            <person name="Watanabe Y."/>
            <person name="Nakamura S."/>
            <person name="Katano Y."/>
            <person name="Kishi E."/>
            <person name="Sasagawa M."/>
            <person name="Ankai A."/>
            <person name="Fukui S."/>
            <person name="Hashimoto Y."/>
            <person name="Kamata S."/>
            <person name="Otoguro M."/>
            <person name="Tanikawa S."/>
            <person name="Nihira T."/>
            <person name="Horinouchi S."/>
            <person name="Ohnishi Y."/>
            <person name="Hayakawa M."/>
            <person name="Kuzuyama T."/>
            <person name="Arisawa A."/>
            <person name="Nomoto F."/>
            <person name="Miura H."/>
            <person name="Takahashi Y."/>
            <person name="Fujita N."/>
        </authorList>
    </citation>
    <scope>NUCLEOTIDE SEQUENCE [LARGE SCALE GENOMIC DNA]</scope>
    <source>
        <strain evidence="8">ATCC 33774 / DSM 43861 / JCM 3304 / KCC A-0304 / NBRC 14216 / KM-6054</strain>
    </source>
</reference>
<comment type="subcellular location">
    <subcellularLocation>
        <location evidence="1">Cell membrane</location>
        <topology evidence="1">Multi-pass membrane protein</topology>
    </subcellularLocation>
</comment>
<dbReference type="KEGG" id="ksk:KSE_62210"/>
<keyword evidence="2 5" id="KW-0812">Transmembrane</keyword>
<keyword evidence="3 5" id="KW-1133">Transmembrane helix</keyword>
<feature type="transmembrane region" description="Helical" evidence="5">
    <location>
        <begin position="60"/>
        <end position="80"/>
    </location>
</feature>
<dbReference type="eggNOG" id="COG0738">
    <property type="taxonomic scope" value="Bacteria"/>
</dbReference>
<feature type="transmembrane region" description="Helical" evidence="5">
    <location>
        <begin position="113"/>
        <end position="132"/>
    </location>
</feature>
<dbReference type="AlphaFoldDB" id="E4N1F2"/>
<feature type="transmembrane region" description="Helical" evidence="5">
    <location>
        <begin position="24"/>
        <end position="40"/>
    </location>
</feature>
<proteinExistence type="predicted"/>
<feature type="transmembrane region" description="Helical" evidence="5">
    <location>
        <begin position="87"/>
        <end position="107"/>
    </location>
</feature>
<dbReference type="EMBL" id="AP010968">
    <property type="protein sequence ID" value="BAJ31986.1"/>
    <property type="molecule type" value="Genomic_DNA"/>
</dbReference>
<dbReference type="InterPro" id="IPR036259">
    <property type="entry name" value="MFS_trans_sf"/>
</dbReference>
<dbReference type="Pfam" id="PF07690">
    <property type="entry name" value="MFS_1"/>
    <property type="match status" value="1"/>
</dbReference>
<feature type="transmembrane region" description="Helical" evidence="5">
    <location>
        <begin position="228"/>
        <end position="249"/>
    </location>
</feature>
<feature type="transmembrane region" description="Helical" evidence="5">
    <location>
        <begin position="318"/>
        <end position="341"/>
    </location>
</feature>
<sequence>MPATSVLGPPPVAPSRAARRHRRSLQLCFAIPGLALATWVTRTPDVRDGLGASTAGMGLVLSGMAVGSMLGILVAGALVARFATRPVVATGMLLVLASVTVTGLGTATASAPLVTAGLFLIGAGMGLSEVASNVDGALVEREYGRPVLPALHGCYSLGTVLGAVLGVAGAAAGLPVPWHLAAVLLLVTGLFAAALPGLRPGLGRPGPDPDGPRTDGGRERRLYLDPRLLMIGGVVFATTLAEGAATDWLPLLMVDGHDMPAGLGSSVYAGFAATMALGRFAGGPVVARLGRPAVLGGGALLTAAGIALVSLVDSPAAAGSAVLLWGLGTALGFPLALSAAGDSGPDTTGRIALTSRIGYAALLSGPPLLGLLGEHLGLRAAMLPVLLLALAAAALSPATGTRRGRR</sequence>
<dbReference type="PANTHER" id="PTHR23514:SF13">
    <property type="entry name" value="INNER MEMBRANE PROTEIN YBJJ"/>
    <property type="match status" value="1"/>
</dbReference>
<evidence type="ECO:0000256" key="5">
    <source>
        <dbReference type="SAM" id="Phobius"/>
    </source>
</evidence>
<dbReference type="HOGENOM" id="CLU_035309_0_0_11"/>
<dbReference type="SUPFAM" id="SSF103473">
    <property type="entry name" value="MFS general substrate transporter"/>
    <property type="match status" value="1"/>
</dbReference>
<evidence type="ECO:0000256" key="4">
    <source>
        <dbReference type="ARBA" id="ARBA00023136"/>
    </source>
</evidence>
<dbReference type="PROSITE" id="PS50850">
    <property type="entry name" value="MFS"/>
    <property type="match status" value="1"/>
</dbReference>
<feature type="transmembrane region" description="Helical" evidence="5">
    <location>
        <begin position="178"/>
        <end position="198"/>
    </location>
</feature>
<keyword evidence="4 5" id="KW-0472">Membrane</keyword>
<dbReference type="RefSeq" id="WP_014139282.1">
    <property type="nucleotide sequence ID" value="NC_016109.1"/>
</dbReference>
<organism evidence="7 8">
    <name type="scientific">Kitasatospora setae (strain ATCC 33774 / DSM 43861 / JCM 3304 / KCC A-0304 / NBRC 14216 / KM-6054)</name>
    <name type="common">Streptomyces setae</name>
    <dbReference type="NCBI Taxonomy" id="452652"/>
    <lineage>
        <taxon>Bacteria</taxon>
        <taxon>Bacillati</taxon>
        <taxon>Actinomycetota</taxon>
        <taxon>Actinomycetes</taxon>
        <taxon>Kitasatosporales</taxon>
        <taxon>Streptomycetaceae</taxon>
        <taxon>Kitasatospora</taxon>
    </lineage>
</organism>
<dbReference type="GO" id="GO:0005886">
    <property type="term" value="C:plasma membrane"/>
    <property type="evidence" value="ECO:0007669"/>
    <property type="project" value="UniProtKB-SubCell"/>
</dbReference>
<dbReference type="InterPro" id="IPR020846">
    <property type="entry name" value="MFS_dom"/>
</dbReference>
<feature type="transmembrane region" description="Helical" evidence="5">
    <location>
        <begin position="261"/>
        <end position="281"/>
    </location>
</feature>
<feature type="transmembrane region" description="Helical" evidence="5">
    <location>
        <begin position="153"/>
        <end position="172"/>
    </location>
</feature>
<dbReference type="GO" id="GO:0022857">
    <property type="term" value="F:transmembrane transporter activity"/>
    <property type="evidence" value="ECO:0007669"/>
    <property type="project" value="InterPro"/>
</dbReference>
<name>E4N1F2_KITSK</name>
<accession>E4N1F2</accession>
<feature type="domain" description="Major facilitator superfamily (MFS) profile" evidence="6">
    <location>
        <begin position="1"/>
        <end position="406"/>
    </location>
</feature>
<evidence type="ECO:0000256" key="3">
    <source>
        <dbReference type="ARBA" id="ARBA00022989"/>
    </source>
</evidence>
<dbReference type="Gene3D" id="1.20.1250.20">
    <property type="entry name" value="MFS general substrate transporter like domains"/>
    <property type="match status" value="2"/>
</dbReference>
<evidence type="ECO:0000259" key="6">
    <source>
        <dbReference type="PROSITE" id="PS50850"/>
    </source>
</evidence>
<evidence type="ECO:0000313" key="7">
    <source>
        <dbReference type="EMBL" id="BAJ31986.1"/>
    </source>
</evidence>
<feature type="transmembrane region" description="Helical" evidence="5">
    <location>
        <begin position="353"/>
        <end position="372"/>
    </location>
</feature>
<gene>
    <name evidence="7" type="ordered locus">KSE_62210</name>
</gene>
<feature type="transmembrane region" description="Helical" evidence="5">
    <location>
        <begin position="378"/>
        <end position="398"/>
    </location>
</feature>
<evidence type="ECO:0000256" key="2">
    <source>
        <dbReference type="ARBA" id="ARBA00022692"/>
    </source>
</evidence>
<dbReference type="PATRIC" id="fig|452652.3.peg.6237"/>
<dbReference type="InterPro" id="IPR051788">
    <property type="entry name" value="MFS_Transporter"/>
</dbReference>
<feature type="transmembrane region" description="Helical" evidence="5">
    <location>
        <begin position="293"/>
        <end position="312"/>
    </location>
</feature>
<dbReference type="InterPro" id="IPR011701">
    <property type="entry name" value="MFS"/>
</dbReference>
<evidence type="ECO:0000313" key="8">
    <source>
        <dbReference type="Proteomes" id="UP000007076"/>
    </source>
</evidence>
<evidence type="ECO:0000256" key="1">
    <source>
        <dbReference type="ARBA" id="ARBA00004651"/>
    </source>
</evidence>
<dbReference type="Proteomes" id="UP000007076">
    <property type="component" value="Chromosome"/>
</dbReference>